<feature type="compositionally biased region" description="Polar residues" evidence="1">
    <location>
        <begin position="96"/>
        <end position="106"/>
    </location>
</feature>
<dbReference type="RefSeq" id="WP_007622046.1">
    <property type="nucleotide sequence ID" value="NZ_BANX01000023.1"/>
</dbReference>
<proteinExistence type="predicted"/>
<keyword evidence="4" id="KW-1185">Reference proteome</keyword>
<feature type="chain" id="PRO_5038871085" description="Resuscitation-promoting factor core lysozyme-like domain-containing protein" evidence="2">
    <location>
        <begin position="30"/>
        <end position="259"/>
    </location>
</feature>
<protein>
    <recommendedName>
        <fullName evidence="5">Resuscitation-promoting factor core lysozyme-like domain-containing protein</fullName>
    </recommendedName>
</protein>
<accession>M0QKP5</accession>
<dbReference type="STRING" id="1223545.GS4_23_00040"/>
<evidence type="ECO:0000256" key="1">
    <source>
        <dbReference type="SAM" id="MobiDB-lite"/>
    </source>
</evidence>
<dbReference type="Proteomes" id="UP000011666">
    <property type="component" value="Unassembled WGS sequence"/>
</dbReference>
<feature type="region of interest" description="Disordered" evidence="1">
    <location>
        <begin position="90"/>
        <end position="147"/>
    </location>
</feature>
<dbReference type="OrthoDB" id="582519at2"/>
<evidence type="ECO:0000256" key="2">
    <source>
        <dbReference type="SAM" id="SignalP"/>
    </source>
</evidence>
<dbReference type="AlphaFoldDB" id="M0QKP5"/>
<evidence type="ECO:0008006" key="5">
    <source>
        <dbReference type="Google" id="ProtNLM"/>
    </source>
</evidence>
<feature type="compositionally biased region" description="Pro residues" evidence="1">
    <location>
        <begin position="115"/>
        <end position="128"/>
    </location>
</feature>
<reference evidence="3 4" key="1">
    <citation type="submission" date="2013-01" db="EMBL/GenBank/DDBJ databases">
        <title>Whole genome shotgun sequence of Gordonia soli NBRC 108243.</title>
        <authorList>
            <person name="Isaki-Nakamura S."/>
            <person name="Hosoyama A."/>
            <person name="Tsuchikane K."/>
            <person name="Ando Y."/>
            <person name="Baba S."/>
            <person name="Ohji S."/>
            <person name="Hamada M."/>
            <person name="Tamura T."/>
            <person name="Yamazoe A."/>
            <person name="Yamazaki S."/>
            <person name="Fujita N."/>
        </authorList>
    </citation>
    <scope>NUCLEOTIDE SEQUENCE [LARGE SCALE GENOMIC DNA]</scope>
    <source>
        <strain evidence="3 4">NBRC 108243</strain>
    </source>
</reference>
<evidence type="ECO:0000313" key="4">
    <source>
        <dbReference type="Proteomes" id="UP000011666"/>
    </source>
</evidence>
<gene>
    <name evidence="3" type="ORF">GS4_23_00040</name>
</gene>
<feature type="compositionally biased region" description="Polar residues" evidence="1">
    <location>
        <begin position="132"/>
        <end position="147"/>
    </location>
</feature>
<organism evidence="3 4">
    <name type="scientific">Gordonia soli NBRC 108243</name>
    <dbReference type="NCBI Taxonomy" id="1223545"/>
    <lineage>
        <taxon>Bacteria</taxon>
        <taxon>Bacillati</taxon>
        <taxon>Actinomycetota</taxon>
        <taxon>Actinomycetes</taxon>
        <taxon>Mycobacteriales</taxon>
        <taxon>Gordoniaceae</taxon>
        <taxon>Gordonia</taxon>
    </lineage>
</organism>
<evidence type="ECO:0000313" key="3">
    <source>
        <dbReference type="EMBL" id="GAC69210.1"/>
    </source>
</evidence>
<comment type="caution">
    <text evidence="3">The sequence shown here is derived from an EMBL/GenBank/DDBJ whole genome shotgun (WGS) entry which is preliminary data.</text>
</comment>
<keyword evidence="2" id="KW-0732">Signal</keyword>
<dbReference type="EMBL" id="BANX01000023">
    <property type="protein sequence ID" value="GAC69210.1"/>
    <property type="molecule type" value="Genomic_DNA"/>
</dbReference>
<name>M0QKP5_9ACTN</name>
<sequence length="259" mass="28142">MTRLVNALRVVVYATLALAVAAGVMSGNAGEAHAIMESQCAQLSAELKVEHNRLVALKAATDRRNPGAVAAVNAQINAYNTRLQYAKQSCRGAITSPRQSTPPKNRNPQRDFAQPAPPARPQPGPYQVPPQFGSNFQSQNFRWTNGSSPYNRTPAQNAWTHWQDHRAEFPGWTASQYAARANRWASNPPASWWTVRSQGRLVTFDPVSGIFLAARNGAPATMFKPIEGAQYFLRSNGLGAKKLLDDLSGVAGIPAPKIP</sequence>
<feature type="signal peptide" evidence="2">
    <location>
        <begin position="1"/>
        <end position="29"/>
    </location>
</feature>